<organism evidence="3 5">
    <name type="scientific">Roseomonas mucosa</name>
    <dbReference type="NCBI Taxonomy" id="207340"/>
    <lineage>
        <taxon>Bacteria</taxon>
        <taxon>Pseudomonadati</taxon>
        <taxon>Pseudomonadota</taxon>
        <taxon>Alphaproteobacteria</taxon>
        <taxon>Acetobacterales</taxon>
        <taxon>Roseomonadaceae</taxon>
        <taxon>Roseomonas</taxon>
    </lineage>
</organism>
<reference evidence="3 5" key="1">
    <citation type="submission" date="2016-12" db="EMBL/GenBank/DDBJ databases">
        <title>Draft genome sequence of Roseomonas mucosa strain AU37, isolated from a peripheral intravenous catheter.</title>
        <authorList>
            <person name="Choudhury M.A."/>
            <person name="Sidjabat H.E."/>
            <person name="Wailan A.M."/>
            <person name="Zhang L."/>
            <person name="Marsh N.M."/>
            <person name="Rickard C.M."/>
            <person name="Davies M."/>
            <person name="Mcmillan D.J."/>
        </authorList>
    </citation>
    <scope>NUCLEOTIDE SEQUENCE [LARGE SCALE GENOMIC DNA]</scope>
    <source>
        <strain evidence="3 5">SAVE376</strain>
    </source>
</reference>
<dbReference type="OrthoDB" id="9811489at2"/>
<dbReference type="InterPro" id="IPR000868">
    <property type="entry name" value="Isochorismatase-like_dom"/>
</dbReference>
<dbReference type="CDD" id="cd00431">
    <property type="entry name" value="cysteine_hydrolases"/>
    <property type="match status" value="1"/>
</dbReference>
<sequence length="209" mass="23619">MEQTGITQAQDGLRFGPLGGHCLHLCVDMQNLFSQGSPWETPWMERVLPAVEALAERHAERTVFTRFIPLRSPREGRGTWRRYYERWPEMRLDALPPEAIDLLPPLARFVPPAEVLDKTVYSPWSGTELEERLRARGVDTLVITGVETDVCVLAAVLGAVDRGYRVVLPTDALCSSSDRTHDALLALYRERYGQQVETARMADILSAWD</sequence>
<evidence type="ECO:0000313" key="6">
    <source>
        <dbReference type="Proteomes" id="UP000254919"/>
    </source>
</evidence>
<dbReference type="EC" id="3.5.1.59" evidence="4"/>
<name>A0A1S8D6F2_9PROT</name>
<feature type="domain" description="Isochorismatase-like" evidence="2">
    <location>
        <begin position="23"/>
        <end position="198"/>
    </location>
</feature>
<dbReference type="InterPro" id="IPR050272">
    <property type="entry name" value="Isochorismatase-like_hydrls"/>
</dbReference>
<evidence type="ECO:0000313" key="4">
    <source>
        <dbReference type="EMBL" id="SUE37323.1"/>
    </source>
</evidence>
<dbReference type="InterPro" id="IPR036380">
    <property type="entry name" value="Isochorismatase-like_sf"/>
</dbReference>
<keyword evidence="5" id="KW-1185">Reference proteome</keyword>
<dbReference type="RefSeq" id="WP_019463312.1">
    <property type="nucleotide sequence ID" value="NZ_AP031462.1"/>
</dbReference>
<dbReference type="GO" id="GO:0050127">
    <property type="term" value="F:N-carbamoylsarcosine amidase activity"/>
    <property type="evidence" value="ECO:0007669"/>
    <property type="project" value="UniProtKB-EC"/>
</dbReference>
<dbReference type="Gene3D" id="3.40.50.850">
    <property type="entry name" value="Isochorismatase-like"/>
    <property type="match status" value="1"/>
</dbReference>
<dbReference type="Proteomes" id="UP000054844">
    <property type="component" value="Unassembled WGS sequence"/>
</dbReference>
<dbReference type="PANTHER" id="PTHR43540">
    <property type="entry name" value="PEROXYUREIDOACRYLATE/UREIDOACRYLATE AMIDOHYDROLASE-RELATED"/>
    <property type="match status" value="1"/>
</dbReference>
<dbReference type="Proteomes" id="UP000254919">
    <property type="component" value="Unassembled WGS sequence"/>
</dbReference>
<protein>
    <submittedName>
        <fullName evidence="3">Cysteine hydrolase</fullName>
    </submittedName>
    <submittedName>
        <fullName evidence="4">N-carbamoylsarcosine amidase</fullName>
        <ecNumber evidence="4">3.5.1.59</ecNumber>
    </submittedName>
</protein>
<dbReference type="Pfam" id="PF00857">
    <property type="entry name" value="Isochorismatase"/>
    <property type="match status" value="1"/>
</dbReference>
<accession>A0A1S8D6F2</accession>
<dbReference type="EMBL" id="UGVN01000001">
    <property type="protein sequence ID" value="SUE37323.1"/>
    <property type="molecule type" value="Genomic_DNA"/>
</dbReference>
<dbReference type="EMBL" id="LLWF02000036">
    <property type="protein sequence ID" value="ONH82965.1"/>
    <property type="molecule type" value="Genomic_DNA"/>
</dbReference>
<dbReference type="SUPFAM" id="SSF52499">
    <property type="entry name" value="Isochorismatase-like hydrolases"/>
    <property type="match status" value="1"/>
</dbReference>
<dbReference type="AlphaFoldDB" id="A0A1S8D6F2"/>
<reference evidence="4 6" key="2">
    <citation type="submission" date="2018-06" db="EMBL/GenBank/DDBJ databases">
        <authorList>
            <consortium name="Pathogen Informatics"/>
            <person name="Doyle S."/>
        </authorList>
    </citation>
    <scope>NUCLEOTIDE SEQUENCE [LARGE SCALE GENOMIC DNA]</scope>
    <source>
        <strain evidence="4 6">NCTC13291</strain>
    </source>
</reference>
<gene>
    <name evidence="3" type="ORF">APZ41_012060</name>
    <name evidence="4" type="ORF">NCTC13291_00104</name>
</gene>
<evidence type="ECO:0000259" key="2">
    <source>
        <dbReference type="Pfam" id="PF00857"/>
    </source>
</evidence>
<evidence type="ECO:0000313" key="5">
    <source>
        <dbReference type="Proteomes" id="UP000054844"/>
    </source>
</evidence>
<proteinExistence type="predicted"/>
<dbReference type="STRING" id="207340.APZ41_012060"/>
<dbReference type="PANTHER" id="PTHR43540:SF6">
    <property type="entry name" value="ISOCHORISMATASE-LIKE DOMAIN-CONTAINING PROTEIN"/>
    <property type="match status" value="1"/>
</dbReference>
<evidence type="ECO:0000256" key="1">
    <source>
        <dbReference type="ARBA" id="ARBA00022801"/>
    </source>
</evidence>
<keyword evidence="1 3" id="KW-0378">Hydrolase</keyword>
<evidence type="ECO:0000313" key="3">
    <source>
        <dbReference type="EMBL" id="ONH82965.1"/>
    </source>
</evidence>
<dbReference type="GeneID" id="99635129"/>